<accession>A0AAW2U1K1</accession>
<organism evidence="2">
    <name type="scientific">Sesamum latifolium</name>
    <dbReference type="NCBI Taxonomy" id="2727402"/>
    <lineage>
        <taxon>Eukaryota</taxon>
        <taxon>Viridiplantae</taxon>
        <taxon>Streptophyta</taxon>
        <taxon>Embryophyta</taxon>
        <taxon>Tracheophyta</taxon>
        <taxon>Spermatophyta</taxon>
        <taxon>Magnoliopsida</taxon>
        <taxon>eudicotyledons</taxon>
        <taxon>Gunneridae</taxon>
        <taxon>Pentapetalae</taxon>
        <taxon>asterids</taxon>
        <taxon>lamiids</taxon>
        <taxon>Lamiales</taxon>
        <taxon>Pedaliaceae</taxon>
        <taxon>Sesamum</taxon>
    </lineage>
</organism>
<proteinExistence type="predicted"/>
<evidence type="ECO:0000259" key="1">
    <source>
        <dbReference type="PROSITE" id="PS50994"/>
    </source>
</evidence>
<dbReference type="GO" id="GO:0003676">
    <property type="term" value="F:nucleic acid binding"/>
    <property type="evidence" value="ECO:0007669"/>
    <property type="project" value="InterPro"/>
</dbReference>
<evidence type="ECO:0000313" key="2">
    <source>
        <dbReference type="EMBL" id="KAL0411110.1"/>
    </source>
</evidence>
<feature type="domain" description="Integrase catalytic" evidence="1">
    <location>
        <begin position="1"/>
        <end position="107"/>
    </location>
</feature>
<dbReference type="InterPro" id="IPR012337">
    <property type="entry name" value="RNaseH-like_sf"/>
</dbReference>
<dbReference type="PROSITE" id="PS50994">
    <property type="entry name" value="INTEGRASE"/>
    <property type="match status" value="1"/>
</dbReference>
<dbReference type="InterPro" id="IPR001584">
    <property type="entry name" value="Integrase_cat-core"/>
</dbReference>
<dbReference type="AlphaFoldDB" id="A0AAW2U1K1"/>
<dbReference type="InterPro" id="IPR036397">
    <property type="entry name" value="RNaseH_sf"/>
</dbReference>
<name>A0AAW2U1K1_9LAMI</name>
<dbReference type="SUPFAM" id="SSF53098">
    <property type="entry name" value="Ribonuclease H-like"/>
    <property type="match status" value="1"/>
</dbReference>
<reference evidence="2" key="1">
    <citation type="submission" date="2020-06" db="EMBL/GenBank/DDBJ databases">
        <authorList>
            <person name="Li T."/>
            <person name="Hu X."/>
            <person name="Zhang T."/>
            <person name="Song X."/>
            <person name="Zhang H."/>
            <person name="Dai N."/>
            <person name="Sheng W."/>
            <person name="Hou X."/>
            <person name="Wei L."/>
        </authorList>
    </citation>
    <scope>NUCLEOTIDE SEQUENCE</scope>
    <source>
        <strain evidence="2">KEN1</strain>
        <tissue evidence="2">Leaf</tissue>
    </source>
</reference>
<dbReference type="PANTHER" id="PTHR34072:SF52">
    <property type="entry name" value="RIBONUCLEASE H"/>
    <property type="match status" value="1"/>
</dbReference>
<dbReference type="Gene3D" id="3.30.420.10">
    <property type="entry name" value="Ribonuclease H-like superfamily/Ribonuclease H"/>
    <property type="match status" value="1"/>
</dbReference>
<dbReference type="PANTHER" id="PTHR34072">
    <property type="entry name" value="ENZYMATIC POLYPROTEIN-RELATED"/>
    <property type="match status" value="1"/>
</dbReference>
<reference evidence="2" key="2">
    <citation type="journal article" date="2024" name="Plant">
        <title>Genomic evolution and insights into agronomic trait innovations of Sesamum species.</title>
        <authorList>
            <person name="Miao H."/>
            <person name="Wang L."/>
            <person name="Qu L."/>
            <person name="Liu H."/>
            <person name="Sun Y."/>
            <person name="Le M."/>
            <person name="Wang Q."/>
            <person name="Wei S."/>
            <person name="Zheng Y."/>
            <person name="Lin W."/>
            <person name="Duan Y."/>
            <person name="Cao H."/>
            <person name="Xiong S."/>
            <person name="Wang X."/>
            <person name="Wei L."/>
            <person name="Li C."/>
            <person name="Ma Q."/>
            <person name="Ju M."/>
            <person name="Zhao R."/>
            <person name="Li G."/>
            <person name="Mu C."/>
            <person name="Tian Q."/>
            <person name="Mei H."/>
            <person name="Zhang T."/>
            <person name="Gao T."/>
            <person name="Zhang H."/>
        </authorList>
    </citation>
    <scope>NUCLEOTIDE SEQUENCE</scope>
    <source>
        <strain evidence="2">KEN1</strain>
    </source>
</reference>
<sequence>MFMDHIHKLHSLSVSIVSDRDKVFTSSFWKELFKLLGTTLSLSTAYHPQIGGQIERVNHYVENYLRCMYHLRPKQWNQRLSLAECWYNTNFHSSLKLTPFRALYGYFPGPVTIDPYIPNTQPEIE</sequence>
<protein>
    <recommendedName>
        <fullName evidence="1">Integrase catalytic domain-containing protein</fullName>
    </recommendedName>
</protein>
<dbReference type="GO" id="GO:0015074">
    <property type="term" value="P:DNA integration"/>
    <property type="evidence" value="ECO:0007669"/>
    <property type="project" value="InterPro"/>
</dbReference>
<gene>
    <name evidence="2" type="ORF">Slati_3700700</name>
</gene>
<dbReference type="EMBL" id="JACGWN010000013">
    <property type="protein sequence ID" value="KAL0411110.1"/>
    <property type="molecule type" value="Genomic_DNA"/>
</dbReference>
<comment type="caution">
    <text evidence="2">The sequence shown here is derived from an EMBL/GenBank/DDBJ whole genome shotgun (WGS) entry which is preliminary data.</text>
</comment>